<reference evidence="3" key="1">
    <citation type="journal article" date="2017" name="Nature">
        <title>The sunflower genome provides insights into oil metabolism, flowering and Asterid evolution.</title>
        <authorList>
            <person name="Badouin H."/>
            <person name="Gouzy J."/>
            <person name="Grassa C.J."/>
            <person name="Murat F."/>
            <person name="Staton S.E."/>
            <person name="Cottret L."/>
            <person name="Lelandais-Briere C."/>
            <person name="Owens G.L."/>
            <person name="Carrere S."/>
            <person name="Mayjonade B."/>
            <person name="Legrand L."/>
            <person name="Gill N."/>
            <person name="Kane N.C."/>
            <person name="Bowers J.E."/>
            <person name="Hubner S."/>
            <person name="Bellec A."/>
            <person name="Berard A."/>
            <person name="Berges H."/>
            <person name="Blanchet N."/>
            <person name="Boniface M.C."/>
            <person name="Brunel D."/>
            <person name="Catrice O."/>
            <person name="Chaidir N."/>
            <person name="Claudel C."/>
            <person name="Donnadieu C."/>
            <person name="Faraut T."/>
            <person name="Fievet G."/>
            <person name="Helmstetter N."/>
            <person name="King M."/>
            <person name="Knapp S.J."/>
            <person name="Lai Z."/>
            <person name="Le Paslier M.C."/>
            <person name="Lippi Y."/>
            <person name="Lorenzon L."/>
            <person name="Mandel J.R."/>
            <person name="Marage G."/>
            <person name="Marchand G."/>
            <person name="Marquand E."/>
            <person name="Bret-Mestries E."/>
            <person name="Morien E."/>
            <person name="Nambeesan S."/>
            <person name="Nguyen T."/>
            <person name="Pegot-Espagnet P."/>
            <person name="Pouilly N."/>
            <person name="Raftis F."/>
            <person name="Sallet E."/>
            <person name="Schiex T."/>
            <person name="Thomas J."/>
            <person name="Vandecasteele C."/>
            <person name="Vares D."/>
            <person name="Vear F."/>
            <person name="Vautrin S."/>
            <person name="Crespi M."/>
            <person name="Mangin B."/>
            <person name="Burke J.M."/>
            <person name="Salse J."/>
            <person name="Munos S."/>
            <person name="Vincourt P."/>
            <person name="Rieseberg L.H."/>
            <person name="Langlade N.B."/>
        </authorList>
    </citation>
    <scope>NUCLEOTIDE SEQUENCE [LARGE SCALE GENOMIC DNA]</scope>
    <source>
        <strain evidence="3">cv. SF193</strain>
    </source>
</reference>
<feature type="signal peptide" evidence="1">
    <location>
        <begin position="1"/>
        <end position="22"/>
    </location>
</feature>
<protein>
    <submittedName>
        <fullName evidence="2">Uncharacterized protein</fullName>
    </submittedName>
</protein>
<proteinExistence type="predicted"/>
<dbReference type="Proteomes" id="UP000215914">
    <property type="component" value="Chromosome 10"/>
</dbReference>
<name>A0A251TFE3_HELAN</name>
<keyword evidence="3" id="KW-1185">Reference proteome</keyword>
<evidence type="ECO:0000313" key="2">
    <source>
        <dbReference type="EMBL" id="OTG09877.1"/>
    </source>
</evidence>
<dbReference type="InParanoid" id="A0A251TFE3"/>
<feature type="chain" id="PRO_5012513085" evidence="1">
    <location>
        <begin position="23"/>
        <end position="52"/>
    </location>
</feature>
<dbReference type="EMBL" id="CM007899">
    <property type="protein sequence ID" value="OTG09877.1"/>
    <property type="molecule type" value="Genomic_DNA"/>
</dbReference>
<accession>A0A251TFE3</accession>
<evidence type="ECO:0000313" key="3">
    <source>
        <dbReference type="Proteomes" id="UP000215914"/>
    </source>
</evidence>
<evidence type="ECO:0000256" key="1">
    <source>
        <dbReference type="SAM" id="SignalP"/>
    </source>
</evidence>
<sequence>MSGCTSNRFILWETLLWNFSLCCFKKKSCRSNKLFENSVKMGFQEAVKCVYG</sequence>
<organism evidence="2 3">
    <name type="scientific">Helianthus annuus</name>
    <name type="common">Common sunflower</name>
    <dbReference type="NCBI Taxonomy" id="4232"/>
    <lineage>
        <taxon>Eukaryota</taxon>
        <taxon>Viridiplantae</taxon>
        <taxon>Streptophyta</taxon>
        <taxon>Embryophyta</taxon>
        <taxon>Tracheophyta</taxon>
        <taxon>Spermatophyta</taxon>
        <taxon>Magnoliopsida</taxon>
        <taxon>eudicotyledons</taxon>
        <taxon>Gunneridae</taxon>
        <taxon>Pentapetalae</taxon>
        <taxon>asterids</taxon>
        <taxon>campanulids</taxon>
        <taxon>Asterales</taxon>
        <taxon>Asteraceae</taxon>
        <taxon>Asteroideae</taxon>
        <taxon>Heliantheae alliance</taxon>
        <taxon>Heliantheae</taxon>
        <taxon>Helianthus</taxon>
    </lineage>
</organism>
<gene>
    <name evidence="2" type="ORF">HannXRQ_Chr10g0281351</name>
</gene>
<keyword evidence="1" id="KW-0732">Signal</keyword>
<dbReference type="AlphaFoldDB" id="A0A251TFE3"/>